<feature type="signal peptide" evidence="1">
    <location>
        <begin position="1"/>
        <end position="24"/>
    </location>
</feature>
<sequence length="411" mass="44128">MKNFTSIKNWMAFSFLLMSGTAMAQTNLLSNPSFEEWSGSEPAYWVSTTTAGNGTISQAADARTGSSSILLKGTTSSNKRLASEEITLKAGTYIFSIYAKAATEENASARPGYVPLDEDGNLMSNKYTYGVYHNDITNAQWVLVADTFTLEAETKLNLVVMNSKNPGKDLLLDDASLITEDGGIVDGGGTVDPEPTEKVLFESSFDKGDAAGFEFKDVELGGLTYVWKADDYGYLKASAYADKVNHVAESWAVSPAIDLTGETKATLTFRHALNFLNSATASNHIKVFVSTDYSGDVVAATWTELAIANYPAGNNWTFVDAGDFDLTSYCGKKVNIAFQYISTTEVAPTWEVDNMKVVAPVASGISSVEDAANAPVEVYSLNGVKVGSSLDGLKSGIYLVKKGNKVQKVLK</sequence>
<dbReference type="Gene3D" id="2.60.120.200">
    <property type="match status" value="1"/>
</dbReference>
<feature type="domain" description="DUF5017" evidence="2">
    <location>
        <begin position="264"/>
        <end position="364"/>
    </location>
</feature>
<dbReference type="NCBIfam" id="NF038128">
    <property type="entry name" value="choice_anch_J"/>
    <property type="match status" value="1"/>
</dbReference>
<reference evidence="4" key="1">
    <citation type="submission" date="2023-07" db="EMBL/GenBank/DDBJ databases">
        <title>Identification and characterization of horizontal gene transfer across gut microbiota members of farm animals based on homology search.</title>
        <authorList>
            <person name="Schwarzerova J."/>
            <person name="Nykrynova M."/>
            <person name="Jureckova K."/>
            <person name="Cejkova D."/>
            <person name="Rychlik I."/>
        </authorList>
    </citation>
    <scope>NUCLEOTIDE SEQUENCE [LARGE SCALE GENOMIC DNA]</scope>
    <source>
        <strain evidence="4">ET4</strain>
    </source>
</reference>
<dbReference type="SUPFAM" id="SSF49785">
    <property type="entry name" value="Galactose-binding domain-like"/>
    <property type="match status" value="1"/>
</dbReference>
<accession>A0ABT7U5L4</accession>
<dbReference type="InterPro" id="IPR032185">
    <property type="entry name" value="DUF5017"/>
</dbReference>
<protein>
    <submittedName>
        <fullName evidence="3">Choice-of-anchor J domain-containing protein</fullName>
    </submittedName>
</protein>
<dbReference type="InterPro" id="IPR008979">
    <property type="entry name" value="Galactose-bd-like_sf"/>
</dbReference>
<dbReference type="Pfam" id="PF16409">
    <property type="entry name" value="DUF5017"/>
    <property type="match status" value="1"/>
</dbReference>
<feature type="chain" id="PRO_5045644474" evidence="1">
    <location>
        <begin position="25"/>
        <end position="411"/>
    </location>
</feature>
<keyword evidence="4" id="KW-1185">Reference proteome</keyword>
<name>A0ABT7U5L4_9BACE</name>
<proteinExistence type="predicted"/>
<gene>
    <name evidence="3" type="ORF">QUW02_07635</name>
</gene>
<evidence type="ECO:0000313" key="3">
    <source>
        <dbReference type="EMBL" id="MDM8145789.1"/>
    </source>
</evidence>
<comment type="caution">
    <text evidence="3">The sequence shown here is derived from an EMBL/GenBank/DDBJ whole genome shotgun (WGS) entry which is preliminary data.</text>
</comment>
<organism evidence="3 4">
    <name type="scientific">Bacteroides eggerthii</name>
    <dbReference type="NCBI Taxonomy" id="28111"/>
    <lineage>
        <taxon>Bacteria</taxon>
        <taxon>Pseudomonadati</taxon>
        <taxon>Bacteroidota</taxon>
        <taxon>Bacteroidia</taxon>
        <taxon>Bacteroidales</taxon>
        <taxon>Bacteroidaceae</taxon>
        <taxon>Bacteroides</taxon>
    </lineage>
</organism>
<evidence type="ECO:0000259" key="2">
    <source>
        <dbReference type="Pfam" id="PF16409"/>
    </source>
</evidence>
<keyword evidence="1" id="KW-0732">Signal</keyword>
<evidence type="ECO:0000256" key="1">
    <source>
        <dbReference type="SAM" id="SignalP"/>
    </source>
</evidence>
<dbReference type="Gene3D" id="2.60.120.260">
    <property type="entry name" value="Galactose-binding domain-like"/>
    <property type="match status" value="1"/>
</dbReference>
<dbReference type="EMBL" id="JAUDCF010000014">
    <property type="protein sequence ID" value="MDM8145789.1"/>
    <property type="molecule type" value="Genomic_DNA"/>
</dbReference>
<evidence type="ECO:0000313" key="4">
    <source>
        <dbReference type="Proteomes" id="UP001228403"/>
    </source>
</evidence>
<dbReference type="Proteomes" id="UP001228403">
    <property type="component" value="Unassembled WGS sequence"/>
</dbReference>